<evidence type="ECO:0000256" key="1">
    <source>
        <dbReference type="ARBA" id="ARBA00004474"/>
    </source>
</evidence>
<dbReference type="PANTHER" id="PTHR31906">
    <property type="entry name" value="PLASTID-LIPID-ASSOCIATED PROTEIN 4, CHLOROPLASTIC-RELATED"/>
    <property type="match status" value="1"/>
</dbReference>
<keyword evidence="3" id="KW-0934">Plastid</keyword>
<sequence length="239" mass="26133">MAASQLSLLPYSVGGVDTPKPKSSSIHFSHSPFPLAPSCFQQSRRSKSLQVSASISVSNPQVRTGPDDLVSSILSKVMQTDGGVLLKDEEHKDVAEVAQELQKYCVSEPVKCPLIFGDWDVVYCSRPTSPGGGYRSALGRLFFKTNQMIQVVEAPDIVRNKVCFSLFGFLNGEVSLKGKLTALDGEWIQVVFEAPELKVGSLEVQYGGQSEVKLRITYVDDKIRLGVGSRGSLFVFKRI</sequence>
<name>A0AAE1K000_9FABA</name>
<feature type="domain" description="Plastid lipid-associated protein/fibrillin conserved" evidence="5">
    <location>
        <begin position="70"/>
        <end position="199"/>
    </location>
</feature>
<protein>
    <recommendedName>
        <fullName evidence="5">Plastid lipid-associated protein/fibrillin conserved domain-containing protein</fullName>
    </recommendedName>
</protein>
<dbReference type="EMBL" id="JAWXYG010000003">
    <property type="protein sequence ID" value="KAK4277093.1"/>
    <property type="molecule type" value="Genomic_DNA"/>
</dbReference>
<evidence type="ECO:0000313" key="7">
    <source>
        <dbReference type="Proteomes" id="UP001293593"/>
    </source>
</evidence>
<dbReference type="GO" id="GO:0009536">
    <property type="term" value="C:plastid"/>
    <property type="evidence" value="ECO:0007669"/>
    <property type="project" value="UniProtKB-SubCell"/>
</dbReference>
<comment type="similarity">
    <text evidence="2">Belongs to the PAP/fibrillin family.</text>
</comment>
<dbReference type="InterPro" id="IPR039633">
    <property type="entry name" value="PAP"/>
</dbReference>
<accession>A0AAE1K000</accession>
<keyword evidence="7" id="KW-1185">Reference proteome</keyword>
<keyword evidence="4" id="KW-0809">Transit peptide</keyword>
<evidence type="ECO:0000313" key="6">
    <source>
        <dbReference type="EMBL" id="KAK4277093.1"/>
    </source>
</evidence>
<organism evidence="6 7">
    <name type="scientific">Acacia crassicarpa</name>
    <name type="common">northern wattle</name>
    <dbReference type="NCBI Taxonomy" id="499986"/>
    <lineage>
        <taxon>Eukaryota</taxon>
        <taxon>Viridiplantae</taxon>
        <taxon>Streptophyta</taxon>
        <taxon>Embryophyta</taxon>
        <taxon>Tracheophyta</taxon>
        <taxon>Spermatophyta</taxon>
        <taxon>Magnoliopsida</taxon>
        <taxon>eudicotyledons</taxon>
        <taxon>Gunneridae</taxon>
        <taxon>Pentapetalae</taxon>
        <taxon>rosids</taxon>
        <taxon>fabids</taxon>
        <taxon>Fabales</taxon>
        <taxon>Fabaceae</taxon>
        <taxon>Caesalpinioideae</taxon>
        <taxon>mimosoid clade</taxon>
        <taxon>Acacieae</taxon>
        <taxon>Acacia</taxon>
    </lineage>
</organism>
<evidence type="ECO:0000256" key="2">
    <source>
        <dbReference type="ARBA" id="ARBA00005845"/>
    </source>
</evidence>
<dbReference type="AlphaFoldDB" id="A0AAE1K000"/>
<reference evidence="6" key="1">
    <citation type="submission" date="2023-10" db="EMBL/GenBank/DDBJ databases">
        <title>Chromosome-level genome of the transformable northern wattle, Acacia crassicarpa.</title>
        <authorList>
            <person name="Massaro I."/>
            <person name="Sinha N.R."/>
            <person name="Poethig S."/>
            <person name="Leichty A.R."/>
        </authorList>
    </citation>
    <scope>NUCLEOTIDE SEQUENCE</scope>
    <source>
        <strain evidence="6">Acra3RX</strain>
        <tissue evidence="6">Leaf</tissue>
    </source>
</reference>
<comment type="caution">
    <text evidence="6">The sequence shown here is derived from an EMBL/GenBank/DDBJ whole genome shotgun (WGS) entry which is preliminary data.</text>
</comment>
<evidence type="ECO:0000256" key="4">
    <source>
        <dbReference type="ARBA" id="ARBA00022946"/>
    </source>
</evidence>
<evidence type="ECO:0000256" key="3">
    <source>
        <dbReference type="ARBA" id="ARBA00022640"/>
    </source>
</evidence>
<dbReference type="Proteomes" id="UP001293593">
    <property type="component" value="Unassembled WGS sequence"/>
</dbReference>
<dbReference type="Pfam" id="PF04755">
    <property type="entry name" value="PAP_fibrillin"/>
    <property type="match status" value="1"/>
</dbReference>
<comment type="subcellular location">
    <subcellularLocation>
        <location evidence="1">Plastid</location>
    </subcellularLocation>
</comment>
<proteinExistence type="inferred from homology"/>
<evidence type="ECO:0000259" key="5">
    <source>
        <dbReference type="Pfam" id="PF04755"/>
    </source>
</evidence>
<gene>
    <name evidence="6" type="ORF">QN277_015144</name>
</gene>
<dbReference type="InterPro" id="IPR006843">
    <property type="entry name" value="PAP/fibrillin_dom"/>
</dbReference>